<comment type="caution">
    <text evidence="1">The sequence shown here is derived from an EMBL/GenBank/DDBJ whole genome shotgun (WGS) entry which is preliminary data.</text>
</comment>
<accession>A0ABP8V0H3</accession>
<sequence length="249" mass="26859">MNTDALVELIARRVLEELLARSGSLTTEAVKKETVLVVGDCADRDALAEKLGQGFSLSFAADLETPEAAAFDHIVLASLPNSLLSALTIGLERGSEGCVLVESLLLGKTVHILEEGIAYRRFRETAKPAFYKVFQNKEEQLLSFGMQVTGLESLAAALRGQVPPAAPAPQQATVNEVAYQVAPPAEVSMTDTSVTGQSCELTQRVVGERDLRRCLEQGYTHITLGPDSLLTPLAKDYIRMTSELDVVTL</sequence>
<dbReference type="Proteomes" id="UP001500604">
    <property type="component" value="Unassembled WGS sequence"/>
</dbReference>
<evidence type="ECO:0008006" key="3">
    <source>
        <dbReference type="Google" id="ProtNLM"/>
    </source>
</evidence>
<name>A0ABP8V0H3_9GAMM</name>
<dbReference type="RefSeq" id="WP_345195355.1">
    <property type="nucleotide sequence ID" value="NZ_BAABFL010000134.1"/>
</dbReference>
<proteinExistence type="predicted"/>
<dbReference type="EMBL" id="BAABFL010000134">
    <property type="protein sequence ID" value="GAA4649494.1"/>
    <property type="molecule type" value="Genomic_DNA"/>
</dbReference>
<evidence type="ECO:0000313" key="2">
    <source>
        <dbReference type="Proteomes" id="UP001500604"/>
    </source>
</evidence>
<protein>
    <recommendedName>
        <fullName evidence="3">Ethanolamine utilization protein</fullName>
    </recommendedName>
</protein>
<evidence type="ECO:0000313" key="1">
    <source>
        <dbReference type="EMBL" id="GAA4649494.1"/>
    </source>
</evidence>
<gene>
    <name evidence="1" type="ORF">GCM10023116_17680</name>
</gene>
<keyword evidence="2" id="KW-1185">Reference proteome</keyword>
<organism evidence="1 2">
    <name type="scientific">Kistimonas scapharcae</name>
    <dbReference type="NCBI Taxonomy" id="1036133"/>
    <lineage>
        <taxon>Bacteria</taxon>
        <taxon>Pseudomonadati</taxon>
        <taxon>Pseudomonadota</taxon>
        <taxon>Gammaproteobacteria</taxon>
        <taxon>Oceanospirillales</taxon>
        <taxon>Endozoicomonadaceae</taxon>
        <taxon>Kistimonas</taxon>
    </lineage>
</organism>
<reference evidence="2" key="1">
    <citation type="journal article" date="2019" name="Int. J. Syst. Evol. Microbiol.">
        <title>The Global Catalogue of Microorganisms (GCM) 10K type strain sequencing project: providing services to taxonomists for standard genome sequencing and annotation.</title>
        <authorList>
            <consortium name="The Broad Institute Genomics Platform"/>
            <consortium name="The Broad Institute Genome Sequencing Center for Infectious Disease"/>
            <person name="Wu L."/>
            <person name="Ma J."/>
        </authorList>
    </citation>
    <scope>NUCLEOTIDE SEQUENCE [LARGE SCALE GENOMIC DNA]</scope>
    <source>
        <strain evidence="2">JCM 17805</strain>
    </source>
</reference>